<dbReference type="Gene3D" id="3.40.50.300">
    <property type="entry name" value="P-loop containing nucleotide triphosphate hydrolases"/>
    <property type="match status" value="1"/>
</dbReference>
<protein>
    <submittedName>
        <fullName evidence="1">Adenylate kinase</fullName>
    </submittedName>
</protein>
<dbReference type="EMBL" id="FOCD01000003">
    <property type="protein sequence ID" value="SEN69720.1"/>
    <property type="molecule type" value="Genomic_DNA"/>
</dbReference>
<gene>
    <name evidence="1" type="ORF">SAMN04489762_2599</name>
</gene>
<keyword evidence="1" id="KW-0808">Transferase</keyword>
<dbReference type="PANTHER" id="PTHR37816">
    <property type="entry name" value="YALI0E33011P"/>
    <property type="match status" value="1"/>
</dbReference>
<comment type="caution">
    <text evidence="1">The sequence shown here is derived from an EMBL/GenBank/DDBJ whole genome shotgun (WGS) entry which is preliminary data.</text>
</comment>
<reference evidence="1 2" key="1">
    <citation type="submission" date="2016-10" db="EMBL/GenBank/DDBJ databases">
        <authorList>
            <person name="Varghese N."/>
            <person name="Submissions S."/>
        </authorList>
    </citation>
    <scope>NUCLEOTIDE SEQUENCE [LARGE SCALE GENOMIC DNA]</scope>
    <source>
        <strain evidence="1 2">DSM 21619</strain>
    </source>
</reference>
<dbReference type="AlphaFoldDB" id="A0AAX2EHG2"/>
<keyword evidence="1" id="KW-0418">Kinase</keyword>
<dbReference type="Proteomes" id="UP000199735">
    <property type="component" value="Unassembled WGS sequence"/>
</dbReference>
<dbReference type="InterPro" id="IPR027417">
    <property type="entry name" value="P-loop_NTPase"/>
</dbReference>
<name>A0AAX2EHG2_9BACI</name>
<evidence type="ECO:0000313" key="2">
    <source>
        <dbReference type="Proteomes" id="UP000199735"/>
    </source>
</evidence>
<dbReference type="PANTHER" id="PTHR37816:SF2">
    <property type="entry name" value="DNA TOPOLOGY MODULATION PROTEIN FLAR-RELATED PROTEIN"/>
    <property type="match status" value="1"/>
</dbReference>
<dbReference type="InterPro" id="IPR052922">
    <property type="entry name" value="Cytidylate_Kinase-2"/>
</dbReference>
<dbReference type="GO" id="GO:0016301">
    <property type="term" value="F:kinase activity"/>
    <property type="evidence" value="ECO:0007669"/>
    <property type="project" value="UniProtKB-KW"/>
</dbReference>
<evidence type="ECO:0000313" key="1">
    <source>
        <dbReference type="EMBL" id="SEN69720.1"/>
    </source>
</evidence>
<dbReference type="RefSeq" id="WP_093880995.1">
    <property type="nucleotide sequence ID" value="NZ_FOCD01000003.1"/>
</dbReference>
<sequence>MKIHYDYEIIRGKNESKSPRKIHIIGSVGSGKTTLAKELSVILSAAHYELDNVVWERSVEGDSRRSDKEKREILKDIIDSDGWIIEGAHTNDWIEDSLLNAELIILLEPAYGIRNIRIIKRFLRQKLKMETANYRPSFRIFLNMFKWNRYFERTAKPYIFDNFSVYGHKTIIAESISDVIEYLAFIERKSEAG</sequence>
<dbReference type="SUPFAM" id="SSF52540">
    <property type="entry name" value="P-loop containing nucleoside triphosphate hydrolases"/>
    <property type="match status" value="1"/>
</dbReference>
<dbReference type="CDD" id="cd02019">
    <property type="entry name" value="NK"/>
    <property type="match status" value="1"/>
</dbReference>
<accession>A0AAX2EHG2</accession>
<proteinExistence type="predicted"/>
<organism evidence="1 2">
    <name type="scientific">Terribacillus saccharophilus</name>
    <dbReference type="NCBI Taxonomy" id="361277"/>
    <lineage>
        <taxon>Bacteria</taxon>
        <taxon>Bacillati</taxon>
        <taxon>Bacillota</taxon>
        <taxon>Bacilli</taxon>
        <taxon>Bacillales</taxon>
        <taxon>Bacillaceae</taxon>
        <taxon>Terribacillus</taxon>
    </lineage>
</organism>